<evidence type="ECO:0000256" key="1">
    <source>
        <dbReference type="ARBA" id="ARBA00005889"/>
    </source>
</evidence>
<dbReference type="Pfam" id="PF04434">
    <property type="entry name" value="SWIM"/>
    <property type="match status" value="1"/>
</dbReference>
<organism evidence="8">
    <name type="scientific">Fagus sylvatica</name>
    <name type="common">Beechnut</name>
    <dbReference type="NCBI Taxonomy" id="28930"/>
    <lineage>
        <taxon>Eukaryota</taxon>
        <taxon>Viridiplantae</taxon>
        <taxon>Streptophyta</taxon>
        <taxon>Embryophyta</taxon>
        <taxon>Tracheophyta</taxon>
        <taxon>Spermatophyta</taxon>
        <taxon>Magnoliopsida</taxon>
        <taxon>eudicotyledons</taxon>
        <taxon>Gunneridae</taxon>
        <taxon>Pentapetalae</taxon>
        <taxon>rosids</taxon>
        <taxon>fabids</taxon>
        <taxon>Fagales</taxon>
        <taxon>Fagaceae</taxon>
        <taxon>Fagus</taxon>
    </lineage>
</organism>
<dbReference type="InterPro" id="IPR004330">
    <property type="entry name" value="FAR1_DNA_bnd_dom"/>
</dbReference>
<feature type="region of interest" description="Disordered" evidence="6">
    <location>
        <begin position="1"/>
        <end position="56"/>
    </location>
</feature>
<name>A0A2N9EQD9_FAGSY</name>
<sequence length="1024" mass="116033">MTENDSLTLLSNASQSYSSDNEDTTSSDEEIDEEIVINKEENEQELEVENNEENENEIEELLNENQITEEPKVGMMFNSEEDVRAYYTRYAKQKGFGVSRRTSKLGDDGKSVKYFTLSCVCQGKAKSRAANPLKPQPKQNLGCKAKINASRCLDGRFMVSTVVLEHNHILSPGKARYFRCHKNMNPYVKRRLELLDKTGVRASKNYQSLVIEAGGFEKLPFGEKDARNHIDKAKRLRLGVGGAEALRNYFARMQEKDDRFYYVMDLDDKCRLRNVFWADARSRATYEYFGDVISFDTTYLTNTHKMPFAPFVGVNHHGQSILLGCGLLSNEDTNTFIWLFESWLKCMSGRAPNAIITDQDKAMQKAIEIVFPKTKHRFCLWHIMEKLPHKFSGHSQYEAIKKNIQHAVYDSLTRDEFEESWQRLLEMHNLQQNEWLQWLYDERYHWVPAYVKNTFWAGMSTTQRSESTNAFFDGYVGPKTTLKQFVDQYDNALRSKAEKENAQDHDSFKSMHPCITRYAIEKQFQEAYTNKKFKEVQDEFRNQMYCYSSLLKQEGAISTYQVDDEITIYDDMIKEVRFHVYFNEEECEVQCTCSLFEFKGILCRHALYVLTMMKKVKILPSKYIIPRWRKDLKRNYKYVKSSYDDLSGNPEAQRYDKLCASFSEVASMASKTEKSCMIVMTCIDKLKEKLHLNESSSENGQISHHTPGALTISNEVVNGTSMECNKVLSPAVVRSKGRPSSKRKESKVDNVVRKLKRKRQQSQKTSKKKKEKSIQTSQVAQEVEVDISKIGLPTSSIPYQAYGMGDRFVGLNSTNSNFNVNQFQCHPSQLSGGGYTMTYFDTPTFPGHQMQIDDPGTAALGTSTLQADTSMSHSEHGLPIPGQPAGQLLLGYILPHQIPHEMGPSERKTNLNHSLGRGSWGFSWGLKERDVGGSNGGGGAAWRERRRRGGGGGGVEERAVAWRPGDFNVTGGGFVVESGESGGVVVESGGVVVEGAASWWRGRLRGGGGGGVEEKAVRGISIST</sequence>
<feature type="compositionally biased region" description="Acidic residues" evidence="6">
    <location>
        <begin position="42"/>
        <end position="56"/>
    </location>
</feature>
<keyword evidence="3 5" id="KW-0863">Zinc-finger</keyword>
<evidence type="ECO:0000259" key="7">
    <source>
        <dbReference type="PROSITE" id="PS50966"/>
    </source>
</evidence>
<dbReference type="PANTHER" id="PTHR31669">
    <property type="entry name" value="PROTEIN FAR1-RELATED SEQUENCE 10-RELATED"/>
    <property type="match status" value="1"/>
</dbReference>
<dbReference type="InterPro" id="IPR018289">
    <property type="entry name" value="MULE_transposase_dom"/>
</dbReference>
<feature type="compositionally biased region" description="Basic residues" evidence="6">
    <location>
        <begin position="753"/>
        <end position="771"/>
    </location>
</feature>
<dbReference type="Pfam" id="PF03101">
    <property type="entry name" value="FAR1"/>
    <property type="match status" value="1"/>
</dbReference>
<dbReference type="GO" id="GO:0006355">
    <property type="term" value="P:regulation of DNA-templated transcription"/>
    <property type="evidence" value="ECO:0007669"/>
    <property type="project" value="InterPro"/>
</dbReference>
<proteinExistence type="inferred from homology"/>
<accession>A0A2N9EQD9</accession>
<dbReference type="PANTHER" id="PTHR31669:SF297">
    <property type="entry name" value="PROTEIN FAR1-RELATED SEQUENCE"/>
    <property type="match status" value="1"/>
</dbReference>
<dbReference type="GO" id="GO:0008270">
    <property type="term" value="F:zinc ion binding"/>
    <property type="evidence" value="ECO:0007669"/>
    <property type="project" value="UniProtKB-KW"/>
</dbReference>
<comment type="similarity">
    <text evidence="1">Belongs to the FHY3/FAR1 family.</text>
</comment>
<dbReference type="AlphaFoldDB" id="A0A2N9EQD9"/>
<dbReference type="InterPro" id="IPR007527">
    <property type="entry name" value="Znf_SWIM"/>
</dbReference>
<evidence type="ECO:0000256" key="3">
    <source>
        <dbReference type="ARBA" id="ARBA00022771"/>
    </source>
</evidence>
<dbReference type="EMBL" id="OIVN01000489">
    <property type="protein sequence ID" value="SPC81036.1"/>
    <property type="molecule type" value="Genomic_DNA"/>
</dbReference>
<protein>
    <recommendedName>
        <fullName evidence="7">SWIM-type domain-containing protein</fullName>
    </recommendedName>
</protein>
<keyword evidence="4" id="KW-0862">Zinc</keyword>
<dbReference type="PROSITE" id="PS50966">
    <property type="entry name" value="ZF_SWIM"/>
    <property type="match status" value="1"/>
</dbReference>
<dbReference type="InterPro" id="IPR006564">
    <property type="entry name" value="Znf_PMZ"/>
</dbReference>
<feature type="domain" description="SWIM-type" evidence="7">
    <location>
        <begin position="576"/>
        <end position="614"/>
    </location>
</feature>
<feature type="region of interest" description="Disordered" evidence="6">
    <location>
        <begin position="932"/>
        <end position="957"/>
    </location>
</feature>
<dbReference type="Pfam" id="PF10551">
    <property type="entry name" value="MULE"/>
    <property type="match status" value="1"/>
</dbReference>
<evidence type="ECO:0000256" key="5">
    <source>
        <dbReference type="PROSITE-ProRule" id="PRU00325"/>
    </source>
</evidence>
<feature type="region of interest" description="Disordered" evidence="6">
    <location>
        <begin position="729"/>
        <end position="780"/>
    </location>
</feature>
<feature type="compositionally biased region" description="Polar residues" evidence="6">
    <location>
        <begin position="1"/>
        <end position="17"/>
    </location>
</feature>
<dbReference type="SMART" id="SM00575">
    <property type="entry name" value="ZnF_PMZ"/>
    <property type="match status" value="1"/>
</dbReference>
<dbReference type="InterPro" id="IPR031052">
    <property type="entry name" value="FHY3/FAR1"/>
</dbReference>
<feature type="compositionally biased region" description="Acidic residues" evidence="6">
    <location>
        <begin position="20"/>
        <end position="35"/>
    </location>
</feature>
<evidence type="ECO:0000313" key="8">
    <source>
        <dbReference type="EMBL" id="SPC81036.1"/>
    </source>
</evidence>
<evidence type="ECO:0000256" key="4">
    <source>
        <dbReference type="ARBA" id="ARBA00022833"/>
    </source>
</evidence>
<evidence type="ECO:0000256" key="6">
    <source>
        <dbReference type="SAM" id="MobiDB-lite"/>
    </source>
</evidence>
<reference evidence="8" key="1">
    <citation type="submission" date="2018-02" db="EMBL/GenBank/DDBJ databases">
        <authorList>
            <person name="Cohen D.B."/>
            <person name="Kent A.D."/>
        </authorList>
    </citation>
    <scope>NUCLEOTIDE SEQUENCE</scope>
</reference>
<keyword evidence="2" id="KW-0479">Metal-binding</keyword>
<gene>
    <name evidence="8" type="ORF">FSB_LOCUS8918</name>
</gene>
<feature type="compositionally biased region" description="Basic and acidic residues" evidence="6">
    <location>
        <begin position="742"/>
        <end position="752"/>
    </location>
</feature>
<evidence type="ECO:0000256" key="2">
    <source>
        <dbReference type="ARBA" id="ARBA00022723"/>
    </source>
</evidence>